<dbReference type="NCBIfam" id="TIGR00262">
    <property type="entry name" value="trpA"/>
    <property type="match status" value="1"/>
</dbReference>
<evidence type="ECO:0000256" key="3">
    <source>
        <dbReference type="ARBA" id="ARBA00011270"/>
    </source>
</evidence>
<dbReference type="STRING" id="1839801.Dform_00432"/>
<dbReference type="PANTHER" id="PTHR43406:SF1">
    <property type="entry name" value="TRYPTOPHAN SYNTHASE ALPHA CHAIN, CHLOROPLASTIC"/>
    <property type="match status" value="1"/>
</dbReference>
<dbReference type="InterPro" id="IPR013785">
    <property type="entry name" value="Aldolase_TIM"/>
</dbReference>
<proteinExistence type="inferred from homology"/>
<comment type="pathway">
    <text evidence="2 9">Amino-acid biosynthesis; L-tryptophan biosynthesis; L-tryptophan from chorismate: step 5/5.</text>
</comment>
<evidence type="ECO:0000256" key="2">
    <source>
        <dbReference type="ARBA" id="ARBA00004733"/>
    </source>
</evidence>
<protein>
    <recommendedName>
        <fullName evidence="9">Tryptophan synthase alpha chain</fullName>
        <ecNumber evidence="9">4.2.1.20</ecNumber>
    </recommendedName>
</protein>
<dbReference type="EMBL" id="CP018258">
    <property type="protein sequence ID" value="APV43788.1"/>
    <property type="molecule type" value="Genomic_DNA"/>
</dbReference>
<dbReference type="HAMAP" id="MF_00131">
    <property type="entry name" value="Trp_synth_alpha"/>
    <property type="match status" value="1"/>
</dbReference>
<dbReference type="InterPro" id="IPR018204">
    <property type="entry name" value="Trp_synthase_alpha_AS"/>
</dbReference>
<dbReference type="KEGG" id="dfo:Dform_00432"/>
<dbReference type="Proteomes" id="UP000185934">
    <property type="component" value="Chromosome"/>
</dbReference>
<dbReference type="CDD" id="cd04724">
    <property type="entry name" value="Tryptophan_synthase_alpha"/>
    <property type="match status" value="1"/>
</dbReference>
<evidence type="ECO:0000256" key="5">
    <source>
        <dbReference type="ARBA" id="ARBA00022822"/>
    </source>
</evidence>
<evidence type="ECO:0000256" key="4">
    <source>
        <dbReference type="ARBA" id="ARBA00022605"/>
    </source>
</evidence>
<dbReference type="Pfam" id="PF00290">
    <property type="entry name" value="Trp_syntA"/>
    <property type="match status" value="1"/>
</dbReference>
<evidence type="ECO:0000256" key="8">
    <source>
        <dbReference type="ARBA" id="ARBA00049047"/>
    </source>
</evidence>
<evidence type="ECO:0000256" key="6">
    <source>
        <dbReference type="ARBA" id="ARBA00023141"/>
    </source>
</evidence>
<reference evidence="12" key="1">
    <citation type="submission" date="2016-11" db="EMBL/GenBank/DDBJ databases">
        <title>Dehalogenimonas formicexedens sp. nov., a chlorinated alkane respiring bacterium isolated from contaminated groundwater.</title>
        <authorList>
            <person name="Key T.A."/>
            <person name="Bowman K.S."/>
            <person name="Lee I."/>
            <person name="Chun J."/>
            <person name="Albuquerque L."/>
            <person name="da Costa M.S."/>
            <person name="Rainey F.A."/>
            <person name="Moe W.M."/>
        </authorList>
    </citation>
    <scope>NUCLEOTIDE SEQUENCE [LARGE SCALE GENOMIC DNA]</scope>
    <source>
        <strain evidence="12">NSZ-14</strain>
    </source>
</reference>
<feature type="active site" description="Proton acceptor" evidence="9">
    <location>
        <position position="56"/>
    </location>
</feature>
<keyword evidence="12" id="KW-1185">Reference proteome</keyword>
<dbReference type="GO" id="GO:0004834">
    <property type="term" value="F:tryptophan synthase activity"/>
    <property type="evidence" value="ECO:0007669"/>
    <property type="project" value="UniProtKB-UniRule"/>
</dbReference>
<evidence type="ECO:0000256" key="7">
    <source>
        <dbReference type="ARBA" id="ARBA00023239"/>
    </source>
</evidence>
<dbReference type="UniPathway" id="UPA00035">
    <property type="reaction ID" value="UER00044"/>
</dbReference>
<dbReference type="FunFam" id="3.20.20.70:FF:000037">
    <property type="entry name" value="Tryptophan synthase alpha chain"/>
    <property type="match status" value="1"/>
</dbReference>
<dbReference type="Gene3D" id="3.20.20.70">
    <property type="entry name" value="Aldolase class I"/>
    <property type="match status" value="1"/>
</dbReference>
<name>A0A1P8F5S7_9CHLR</name>
<dbReference type="PANTHER" id="PTHR43406">
    <property type="entry name" value="TRYPTOPHAN SYNTHASE, ALPHA CHAIN"/>
    <property type="match status" value="1"/>
</dbReference>
<dbReference type="EC" id="4.2.1.20" evidence="9"/>
<dbReference type="GO" id="GO:0005829">
    <property type="term" value="C:cytosol"/>
    <property type="evidence" value="ECO:0007669"/>
    <property type="project" value="TreeGrafter"/>
</dbReference>
<keyword evidence="5 9" id="KW-0822">Tryptophan biosynthesis</keyword>
<dbReference type="RefSeq" id="WP_076003567.1">
    <property type="nucleotide sequence ID" value="NZ_CP018258.1"/>
</dbReference>
<evidence type="ECO:0000313" key="11">
    <source>
        <dbReference type="EMBL" id="APV43788.1"/>
    </source>
</evidence>
<keyword evidence="7 9" id="KW-0456">Lyase</keyword>
<evidence type="ECO:0000256" key="1">
    <source>
        <dbReference type="ARBA" id="ARBA00003365"/>
    </source>
</evidence>
<dbReference type="InterPro" id="IPR002028">
    <property type="entry name" value="Trp_synthase_suA"/>
</dbReference>
<dbReference type="SUPFAM" id="SSF51366">
    <property type="entry name" value="Ribulose-phoshate binding barrel"/>
    <property type="match status" value="1"/>
</dbReference>
<comment type="function">
    <text evidence="1 9">The alpha subunit is responsible for the aldol cleavage of indoleglycerol phosphate to indole and glyceraldehyde 3-phosphate.</text>
</comment>
<keyword evidence="6 9" id="KW-0057">Aromatic amino acid biosynthesis</keyword>
<comment type="catalytic activity">
    <reaction evidence="8 9">
        <text>(1S,2R)-1-C-(indol-3-yl)glycerol 3-phosphate + L-serine = D-glyceraldehyde 3-phosphate + L-tryptophan + H2O</text>
        <dbReference type="Rhea" id="RHEA:10532"/>
        <dbReference type="ChEBI" id="CHEBI:15377"/>
        <dbReference type="ChEBI" id="CHEBI:33384"/>
        <dbReference type="ChEBI" id="CHEBI:57912"/>
        <dbReference type="ChEBI" id="CHEBI:58866"/>
        <dbReference type="ChEBI" id="CHEBI:59776"/>
        <dbReference type="EC" id="4.2.1.20"/>
    </reaction>
</comment>
<feature type="active site" description="Proton acceptor" evidence="9">
    <location>
        <position position="45"/>
    </location>
</feature>
<sequence>MSHLASKFSRRRKTLIGYLTVGYPDPETTLRAARVLGNAGCDIIELGIPFSDPIGDGQVIQTASHRALMNGITPAACLEMAARLRQETDLPLVFMSYYNPVLSYGVGRFCRDCQSAGVNGLIIPDLPPEESGELGAAAAACGVDLVFLLAPTSTADRIAAVCQKSSGFIYLTSVAGITGARDGVPGYLPQFAATVRREARHPLAVGFGISSPAQARAIAEFADGVIIGSRLLQMIEADFSLNRLGEFVSSVRDALDT</sequence>
<comment type="similarity">
    <text evidence="9 10">Belongs to the TrpA family.</text>
</comment>
<dbReference type="OrthoDB" id="9804578at2"/>
<comment type="subunit">
    <text evidence="3 9">Tetramer of two alpha and two beta chains.</text>
</comment>
<organism evidence="11 12">
    <name type="scientific">Dehalogenimonas formicexedens</name>
    <dbReference type="NCBI Taxonomy" id="1839801"/>
    <lineage>
        <taxon>Bacteria</taxon>
        <taxon>Bacillati</taxon>
        <taxon>Chloroflexota</taxon>
        <taxon>Dehalococcoidia</taxon>
        <taxon>Dehalococcoidales</taxon>
        <taxon>Dehalococcoidaceae</taxon>
        <taxon>Dehalogenimonas</taxon>
    </lineage>
</organism>
<dbReference type="AlphaFoldDB" id="A0A1P8F5S7"/>
<evidence type="ECO:0000256" key="10">
    <source>
        <dbReference type="RuleBase" id="RU003662"/>
    </source>
</evidence>
<accession>A0A1P8F5S7</accession>
<dbReference type="InterPro" id="IPR011060">
    <property type="entry name" value="RibuloseP-bd_barrel"/>
</dbReference>
<evidence type="ECO:0000256" key="9">
    <source>
        <dbReference type="HAMAP-Rule" id="MF_00131"/>
    </source>
</evidence>
<dbReference type="PROSITE" id="PS00167">
    <property type="entry name" value="TRP_SYNTHASE_ALPHA"/>
    <property type="match status" value="1"/>
</dbReference>
<keyword evidence="4 9" id="KW-0028">Amino-acid biosynthesis</keyword>
<gene>
    <name evidence="9 11" type="primary">trpA</name>
    <name evidence="11" type="ORF">Dform_00432</name>
</gene>
<evidence type="ECO:0000313" key="12">
    <source>
        <dbReference type="Proteomes" id="UP000185934"/>
    </source>
</evidence>